<feature type="transmembrane region" description="Helical" evidence="1">
    <location>
        <begin position="220"/>
        <end position="237"/>
    </location>
</feature>
<feature type="transmembrane region" description="Helical" evidence="1">
    <location>
        <begin position="173"/>
        <end position="190"/>
    </location>
</feature>
<dbReference type="RefSeq" id="WP_055062612.1">
    <property type="nucleotide sequence ID" value="NZ_CVRQ01000039.1"/>
</dbReference>
<keyword evidence="1" id="KW-0812">Transmembrane</keyword>
<feature type="transmembrane region" description="Helical" evidence="1">
    <location>
        <begin position="197"/>
        <end position="214"/>
    </location>
</feature>
<feature type="transmembrane region" description="Helical" evidence="1">
    <location>
        <begin position="318"/>
        <end position="342"/>
    </location>
</feature>
<evidence type="ECO:0000256" key="1">
    <source>
        <dbReference type="SAM" id="Phobius"/>
    </source>
</evidence>
<evidence type="ECO:0008006" key="4">
    <source>
        <dbReference type="Google" id="ProtNLM"/>
    </source>
</evidence>
<protein>
    <recommendedName>
        <fullName evidence="4">Lipid A core-O-antigen ligase and related enzymes</fullName>
    </recommendedName>
</protein>
<feature type="transmembrane region" description="Helical" evidence="1">
    <location>
        <begin position="93"/>
        <end position="112"/>
    </location>
</feature>
<feature type="transmembrane region" description="Helical" evidence="1">
    <location>
        <begin position="7"/>
        <end position="24"/>
    </location>
</feature>
<feature type="transmembrane region" description="Helical" evidence="1">
    <location>
        <begin position="244"/>
        <end position="262"/>
    </location>
</feature>
<feature type="transmembrane region" description="Helical" evidence="1">
    <location>
        <begin position="354"/>
        <end position="371"/>
    </location>
</feature>
<dbReference type="PANTHER" id="PTHR37422">
    <property type="entry name" value="TEICHURONIC ACID BIOSYNTHESIS PROTEIN TUAE"/>
    <property type="match status" value="1"/>
</dbReference>
<evidence type="ECO:0000313" key="3">
    <source>
        <dbReference type="Proteomes" id="UP000049472"/>
    </source>
</evidence>
<keyword evidence="1" id="KW-1133">Transmembrane helix</keyword>
<dbReference type="Proteomes" id="UP000049472">
    <property type="component" value="Unassembled WGS sequence"/>
</dbReference>
<feature type="transmembrane region" description="Helical" evidence="1">
    <location>
        <begin position="36"/>
        <end position="53"/>
    </location>
</feature>
<organism evidence="2 3">
    <name type="scientific">Agathobacter rectalis</name>
    <dbReference type="NCBI Taxonomy" id="39491"/>
    <lineage>
        <taxon>Bacteria</taxon>
        <taxon>Bacillati</taxon>
        <taxon>Bacillota</taxon>
        <taxon>Clostridia</taxon>
        <taxon>Lachnospirales</taxon>
        <taxon>Lachnospiraceae</taxon>
        <taxon>Agathobacter</taxon>
    </lineage>
</organism>
<feature type="transmembrane region" description="Helical" evidence="1">
    <location>
        <begin position="119"/>
        <end position="140"/>
    </location>
</feature>
<dbReference type="EMBL" id="CVRQ01000039">
    <property type="protein sequence ID" value="CRL41577.1"/>
    <property type="molecule type" value="Genomic_DNA"/>
</dbReference>
<keyword evidence="1" id="KW-0472">Membrane</keyword>
<proteinExistence type="predicted"/>
<gene>
    <name evidence="2" type="ORF">T1815_27311</name>
</gene>
<accession>A0A0M6WY06</accession>
<name>A0A0M6WY06_9FIRM</name>
<dbReference type="PANTHER" id="PTHR37422:SF13">
    <property type="entry name" value="LIPOPOLYSACCHARIDE BIOSYNTHESIS PROTEIN PA4999-RELATED"/>
    <property type="match status" value="1"/>
</dbReference>
<reference evidence="3" key="1">
    <citation type="submission" date="2015-05" db="EMBL/GenBank/DDBJ databases">
        <authorList>
            <consortium name="Pathogen Informatics"/>
        </authorList>
    </citation>
    <scope>NUCLEOTIDE SEQUENCE [LARGE SCALE GENOMIC DNA]</scope>
    <source>
        <strain evidence="3">T1-815</strain>
    </source>
</reference>
<keyword evidence="3" id="KW-1185">Reference proteome</keyword>
<evidence type="ECO:0000313" key="2">
    <source>
        <dbReference type="EMBL" id="CRL41577.1"/>
    </source>
</evidence>
<sequence>MKIKTETITFSIWSVILFSRILISQDSSVISSPLKIYYISSALLIVFAFFQWIRNSKKLKLNPILFWGSSFGVYVFLFGKILVNNSLKDLTEFMFNALVIFYILVFIMASYIKDKKCRIVTFVKTTFWTFTIGIIFSAALNWDGKLALGELVSNVFGGYTRTRAAFGFYHPNAAANIALCVIVLSSYLVCENKKKTVYFIIDIFMMYIILATASRTALSTLILFLVLILYSRLLNIIKSNNGKRGLTAGLVLIIITLILFNSENGVEGLFTLSNRSYNFVYNVPVLVKSGRLWIGLGLIGSGEFYQLPQYNTFFVDNYFLYVLMSTGIIGLIFISCFMLFILKRLLNQSSNDSFKRLTLIVFGINVFSSLGEACFMHPSFASCFAFTVLYIAYACSKEQNEVVEYEGSTL</sequence>
<dbReference type="AlphaFoldDB" id="A0A0M6WY06"/>
<dbReference type="InterPro" id="IPR051533">
    <property type="entry name" value="WaaL-like"/>
</dbReference>
<feature type="transmembrane region" description="Helical" evidence="1">
    <location>
        <begin position="65"/>
        <end position="87"/>
    </location>
</feature>